<gene>
    <name evidence="2" type="ORF">ZZ1p0098</name>
</gene>
<feature type="transmembrane region" description="Helical" evidence="1">
    <location>
        <begin position="28"/>
        <end position="51"/>
    </location>
</feature>
<organism evidence="2 3">
    <name type="scientific">Acinetobacter phage ZZ1</name>
    <dbReference type="NCBI Taxonomy" id="1049283"/>
    <lineage>
        <taxon>Viruses</taxon>
        <taxon>Duplodnaviria</taxon>
        <taxon>Heunggongvirae</taxon>
        <taxon>Uroviricota</taxon>
        <taxon>Caudoviricetes</taxon>
        <taxon>Pantevenvirales</taxon>
        <taxon>Straboviridae</taxon>
        <taxon>Twarogvirinae</taxon>
        <taxon>Zedzedvirus</taxon>
        <taxon>Zedzedvirus zz1</taxon>
    </lineage>
</organism>
<reference evidence="2 3" key="1">
    <citation type="journal article" date="2012" name="BMC Microbiol.">
        <title>Isolation and characterization of ZZ1, a novel lytic phage that infects Acinetobacter baumannii clinical isolates.</title>
        <authorList>
            <person name="Jin J."/>
            <person name="Li Z.J."/>
            <person name="Wang S.W."/>
            <person name="Wang S.M."/>
            <person name="Huang D.H."/>
            <person name="Li Y.H."/>
            <person name="Ma Y.Y."/>
            <person name="Wang J."/>
            <person name="Liu F."/>
            <person name="Chen X.D."/>
            <person name="Li G.X."/>
            <person name="Wang X.T."/>
            <person name="Wang Z.Q."/>
            <person name="Zhao G.Q."/>
        </authorList>
    </citation>
    <scope>NUCLEOTIDE SEQUENCE [LARGE SCALE GENOMIC DNA]</scope>
</reference>
<dbReference type="GeneID" id="13164950"/>
<keyword evidence="1" id="KW-1133">Transmembrane helix</keyword>
<dbReference type="RefSeq" id="YP_006488864.1">
    <property type="nucleotide sequence ID" value="NC_018087.3"/>
</dbReference>
<dbReference type="KEGG" id="vg:13164950"/>
<evidence type="ECO:0000313" key="2">
    <source>
        <dbReference type="EMBL" id="AFL47501.1"/>
    </source>
</evidence>
<accession>I3WVI1</accession>
<dbReference type="EMBL" id="HQ698922">
    <property type="protein sequence ID" value="AFL47501.1"/>
    <property type="molecule type" value="Genomic_DNA"/>
</dbReference>
<dbReference type="OrthoDB" id="40297at10239"/>
<keyword evidence="1" id="KW-0812">Transmembrane</keyword>
<protein>
    <submittedName>
        <fullName evidence="2">Uncharacterized protein</fullName>
    </submittedName>
</protein>
<evidence type="ECO:0000313" key="3">
    <source>
        <dbReference type="Proteomes" id="UP000204195"/>
    </source>
</evidence>
<name>I3WVI1_9CAUD</name>
<evidence type="ECO:0000256" key="1">
    <source>
        <dbReference type="SAM" id="Phobius"/>
    </source>
</evidence>
<proteinExistence type="predicted"/>
<sequence length="66" mass="7426">MSDILFQIKNAWEDAEGFSEKAPLAWRILFGLLFCIPLLYLAGFLCGCVMFKNPFEAGSQTVNAMF</sequence>
<keyword evidence="3" id="KW-1185">Reference proteome</keyword>
<dbReference type="Proteomes" id="UP000204195">
    <property type="component" value="Segment"/>
</dbReference>
<keyword evidence="1" id="KW-0472">Membrane</keyword>